<reference evidence="2 3" key="1">
    <citation type="submission" date="2019-05" db="EMBL/GenBank/DDBJ databases">
        <title>Another draft genome of Portunus trituberculatus and its Hox gene families provides insights of decapod evolution.</title>
        <authorList>
            <person name="Jeong J.-H."/>
            <person name="Song I."/>
            <person name="Kim S."/>
            <person name="Choi T."/>
            <person name="Kim D."/>
            <person name="Ryu S."/>
            <person name="Kim W."/>
        </authorList>
    </citation>
    <scope>NUCLEOTIDE SEQUENCE [LARGE SCALE GENOMIC DNA]</scope>
    <source>
        <tissue evidence="2">Muscle</tissue>
    </source>
</reference>
<keyword evidence="3" id="KW-1185">Reference proteome</keyword>
<evidence type="ECO:0000256" key="1">
    <source>
        <dbReference type="SAM" id="MobiDB-lite"/>
    </source>
</evidence>
<protein>
    <submittedName>
        <fullName evidence="2">Uncharacterized protein</fullName>
    </submittedName>
</protein>
<evidence type="ECO:0000313" key="3">
    <source>
        <dbReference type="Proteomes" id="UP000324222"/>
    </source>
</evidence>
<feature type="compositionally biased region" description="Basic and acidic residues" evidence="1">
    <location>
        <begin position="48"/>
        <end position="65"/>
    </location>
</feature>
<accession>A0A5B7GYH6</accession>
<dbReference type="AlphaFoldDB" id="A0A5B7GYH6"/>
<evidence type="ECO:0000313" key="2">
    <source>
        <dbReference type="EMBL" id="MPC62626.1"/>
    </source>
</evidence>
<comment type="caution">
    <text evidence="2">The sequence shown here is derived from an EMBL/GenBank/DDBJ whole genome shotgun (WGS) entry which is preliminary data.</text>
</comment>
<name>A0A5B7GYH6_PORTR</name>
<proteinExistence type="predicted"/>
<feature type="compositionally biased region" description="Polar residues" evidence="1">
    <location>
        <begin position="21"/>
        <end position="46"/>
    </location>
</feature>
<gene>
    <name evidence="2" type="ORF">E2C01_056715</name>
</gene>
<feature type="region of interest" description="Disordered" evidence="1">
    <location>
        <begin position="88"/>
        <end position="107"/>
    </location>
</feature>
<dbReference type="Proteomes" id="UP000324222">
    <property type="component" value="Unassembled WGS sequence"/>
</dbReference>
<feature type="region of interest" description="Disordered" evidence="1">
    <location>
        <begin position="21"/>
        <end position="67"/>
    </location>
</feature>
<sequence length="107" mass="12121">MPSSTICNLCDQICRSQLFPTPNQFQPTVAQPPSLRPSSPHSNSWNRPDGEEREKESGGEKERGEGTGWIVTFLESFQQVLESSEQVVSIQNTSRPYRQLPLYENSH</sequence>
<dbReference type="EMBL" id="VSRR010019883">
    <property type="protein sequence ID" value="MPC62626.1"/>
    <property type="molecule type" value="Genomic_DNA"/>
</dbReference>
<organism evidence="2 3">
    <name type="scientific">Portunus trituberculatus</name>
    <name type="common">Swimming crab</name>
    <name type="synonym">Neptunus trituberculatus</name>
    <dbReference type="NCBI Taxonomy" id="210409"/>
    <lineage>
        <taxon>Eukaryota</taxon>
        <taxon>Metazoa</taxon>
        <taxon>Ecdysozoa</taxon>
        <taxon>Arthropoda</taxon>
        <taxon>Crustacea</taxon>
        <taxon>Multicrustacea</taxon>
        <taxon>Malacostraca</taxon>
        <taxon>Eumalacostraca</taxon>
        <taxon>Eucarida</taxon>
        <taxon>Decapoda</taxon>
        <taxon>Pleocyemata</taxon>
        <taxon>Brachyura</taxon>
        <taxon>Eubrachyura</taxon>
        <taxon>Portunoidea</taxon>
        <taxon>Portunidae</taxon>
        <taxon>Portuninae</taxon>
        <taxon>Portunus</taxon>
    </lineage>
</organism>